<evidence type="ECO:0000256" key="2">
    <source>
        <dbReference type="ARBA" id="ARBA00022692"/>
    </source>
</evidence>
<feature type="region of interest" description="Disordered" evidence="6">
    <location>
        <begin position="1148"/>
        <end position="1169"/>
    </location>
</feature>
<dbReference type="InterPro" id="IPR005821">
    <property type="entry name" value="Ion_trans_dom"/>
</dbReference>
<evidence type="ECO:0000256" key="7">
    <source>
        <dbReference type="SAM" id="Phobius"/>
    </source>
</evidence>
<sequence>MAELERTVEAGAGAALGANEVEPIMDALAPPDNSTAARPDQRNRAEARVLALAYSDGGGSQDAGSAAHGPVATGPNGALQQAPKSAGAVSPGAGKAAADSPSKDPRDSAEAHVLAQTSSQPAAGASATQGGKRASGGTGDGDVLPPPDPAVVLRYRQCCDERRLLWARPPRPSSPAWSPPDVLATFGADPATDPGAALLEAVLSGDGGRFNTVLNDLQTSAVPADLAVNRIFVACDTAPASPLRRRMARNLSGTCPSPGAKGKSPRDLEFHPSPPRHVAVAVRASPVKVLAATGSSKVPRASKGGGRHVTASVWQGVQSWLLSLLACLLAACWRCFAPSVQPRPSAGMGGSGPSRSQELADDERDGKVDEAAAEEDSGELYDRLRRHSYLRLACSPLSAAAALGHGDMVERLLAAGAQPDPHEATALVERGACWVSPLAAAALWGDTEIVRLLLSGGNRDRTGSSYGAGGTRRSNGGGVERARQPYGASPNSLSVLGSVSFPPLLLTPSWEIMRALIKAGARPELARPIRTEVMDHSSSKSSSNSAKDSSCYPNSAAAPAGPGKPRGSAGLLLAMIRRLAADDAQLVDTRMEEQPEQWQFFNPDGSEADLEALWRGCWLLHAADPRLAELWVQMGGEAVALAADLFRDLLYQNEAGDEPPPKATLLEAADLKTSGQQTPGATLLEAAAAMQLAVDVAPLLRLGTAPSCLTAAREASAGAGIKPYSPFEVPAGYSALPSIMAACIAAGAPGELLRHKWSNGQPQLLSRIMETIAKDISTRQWPELGVWTNGGSFEKDTPPVPPVSRLSEIVAHFIVSGPSTESEQYVEQIVLFRVVSATYSTSQVQAWATWAGAFNLTAIDQRHQHRGEGRKWRKQPSIEERDRVRGSVEQCLQLAAKPGAPDIHPEMAAMLCRMVMRNEQTDSQLMRDCLQLLARGILAAPSPAVDADHEESQLRMLLMDLARTESGCLHLATLLSATGLGWSTADQKRLPGGRLVLETACPKPPAALLPGADSSVSAAALARINSLDELGDAASKRPEDTDPSSTRNGSVLVNPLNPAQPYAPVVRRVLLPGATSSLVDRFPKFLNCMLGSRRVPMQVWASEPLEALVMSHWSCFTQHVAFQMLLLRLAYTVVFIVYALSLTDAGDATTADDGGSEGQGTAADSPSHTCPSAHQHRLMVALIWITSEYVVIELRQIWASGLLPWLRHPWNLFDAAETGLMAATLGLHWSCGASVDLLRGLSQVLVLVLFWRLMQHASTSRGLGSFVRMVLEVTYDLRLFFVFLGMVYVGFGVALMVVAPNGCVSSEGLGTVTAIVCSLYMLFVTIILLNLLIAIIGDVYERVLMDAEPTDVRNKALAIAEIEQLMPKRLRRLRDKHLLKSKYLVVVQSEEVLSRSNQGSSAPTDKNATGSAFASASAAPVAAATGPAPSVDAVTGAAGRGGGAGNGVHGRTMAALQALEARLERRLMAHMSQLVAELRVDMMRLNGGGRGANGGGGGAASGGGAVNGGGGAAAGGGGGAMGSGGGGAGAAADSSSSRG</sequence>
<feature type="region of interest" description="Disordered" evidence="6">
    <location>
        <begin position="1031"/>
        <end position="1053"/>
    </location>
</feature>
<dbReference type="EMBL" id="JAEHOE010000093">
    <property type="protein sequence ID" value="KAG2487695.1"/>
    <property type="molecule type" value="Genomic_DNA"/>
</dbReference>
<name>A0A835XQC0_9CHLO</name>
<evidence type="ECO:0000256" key="5">
    <source>
        <dbReference type="ARBA" id="ARBA00023136"/>
    </source>
</evidence>
<accession>A0A835XQC0</accession>
<feature type="region of interest" description="Disordered" evidence="6">
    <location>
        <begin position="1"/>
        <end position="149"/>
    </location>
</feature>
<keyword evidence="4 7" id="KW-1133">Transmembrane helix</keyword>
<evidence type="ECO:0000256" key="4">
    <source>
        <dbReference type="ARBA" id="ARBA00022989"/>
    </source>
</evidence>
<feature type="domain" description="Ion transport" evidence="8">
    <location>
        <begin position="1177"/>
        <end position="1298"/>
    </location>
</feature>
<evidence type="ECO:0000313" key="9">
    <source>
        <dbReference type="EMBL" id="KAG2487695.1"/>
    </source>
</evidence>
<feature type="region of interest" description="Disordered" evidence="6">
    <location>
        <begin position="461"/>
        <end position="487"/>
    </location>
</feature>
<dbReference type="GO" id="GO:0005886">
    <property type="term" value="C:plasma membrane"/>
    <property type="evidence" value="ECO:0007669"/>
    <property type="project" value="TreeGrafter"/>
</dbReference>
<feature type="transmembrane region" description="Helical" evidence="7">
    <location>
        <begin position="1311"/>
        <end position="1336"/>
    </location>
</feature>
<keyword evidence="3" id="KW-0677">Repeat</keyword>
<proteinExistence type="predicted"/>
<reference evidence="9" key="1">
    <citation type="journal article" date="2020" name="bioRxiv">
        <title>Comparative genomics of Chlamydomonas.</title>
        <authorList>
            <person name="Craig R.J."/>
            <person name="Hasan A.R."/>
            <person name="Ness R.W."/>
            <person name="Keightley P.D."/>
        </authorList>
    </citation>
    <scope>NUCLEOTIDE SEQUENCE</scope>
    <source>
        <strain evidence="9">CCAP 11/70</strain>
    </source>
</reference>
<dbReference type="Gene3D" id="1.25.40.20">
    <property type="entry name" value="Ankyrin repeat-containing domain"/>
    <property type="match status" value="1"/>
</dbReference>
<feature type="compositionally biased region" description="Basic and acidic residues" evidence="6">
    <location>
        <begin position="101"/>
        <end position="110"/>
    </location>
</feature>
<comment type="subcellular location">
    <subcellularLocation>
        <location evidence="1">Membrane</location>
        <topology evidence="1">Multi-pass membrane protein</topology>
    </subcellularLocation>
</comment>
<feature type="region of interest" description="Disordered" evidence="6">
    <location>
        <begin position="342"/>
        <end position="377"/>
    </location>
</feature>
<keyword evidence="2 7" id="KW-0812">Transmembrane</keyword>
<evidence type="ECO:0000313" key="10">
    <source>
        <dbReference type="Proteomes" id="UP000612055"/>
    </source>
</evidence>
<feature type="transmembrane region" description="Helical" evidence="7">
    <location>
        <begin position="1120"/>
        <end position="1140"/>
    </location>
</feature>
<feature type="region of interest" description="Disordered" evidence="6">
    <location>
        <begin position="533"/>
        <end position="564"/>
    </location>
</feature>
<dbReference type="PANTHER" id="PTHR10582">
    <property type="entry name" value="TRANSIENT RECEPTOR POTENTIAL ION CHANNEL PROTEIN"/>
    <property type="match status" value="1"/>
</dbReference>
<evidence type="ECO:0000256" key="3">
    <source>
        <dbReference type="ARBA" id="ARBA00022737"/>
    </source>
</evidence>
<feature type="compositionally biased region" description="Gly residues" evidence="6">
    <location>
        <begin position="1494"/>
        <end position="1529"/>
    </location>
</feature>
<feature type="compositionally biased region" description="Low complexity" evidence="6">
    <location>
        <begin position="1530"/>
        <end position="1539"/>
    </location>
</feature>
<feature type="compositionally biased region" description="Polar residues" evidence="6">
    <location>
        <begin position="115"/>
        <end position="129"/>
    </location>
</feature>
<dbReference type="OrthoDB" id="552831at2759"/>
<evidence type="ECO:0000256" key="6">
    <source>
        <dbReference type="SAM" id="MobiDB-lite"/>
    </source>
</evidence>
<dbReference type="Pfam" id="PF00520">
    <property type="entry name" value="Ion_trans"/>
    <property type="match status" value="1"/>
</dbReference>
<dbReference type="Proteomes" id="UP000612055">
    <property type="component" value="Unassembled WGS sequence"/>
</dbReference>
<dbReference type="PANTHER" id="PTHR10582:SF2">
    <property type="entry name" value="INACTIVE"/>
    <property type="match status" value="1"/>
</dbReference>
<evidence type="ECO:0000259" key="8">
    <source>
        <dbReference type="Pfam" id="PF00520"/>
    </source>
</evidence>
<comment type="caution">
    <text evidence="9">The sequence shown here is derived from an EMBL/GenBank/DDBJ whole genome shotgun (WGS) entry which is preliminary data.</text>
</comment>
<dbReference type="GO" id="GO:0098703">
    <property type="term" value="P:calcium ion import across plasma membrane"/>
    <property type="evidence" value="ECO:0007669"/>
    <property type="project" value="TreeGrafter"/>
</dbReference>
<dbReference type="InterPro" id="IPR024862">
    <property type="entry name" value="TRPV"/>
</dbReference>
<organism evidence="9 10">
    <name type="scientific">Edaphochlamys debaryana</name>
    <dbReference type="NCBI Taxonomy" id="47281"/>
    <lineage>
        <taxon>Eukaryota</taxon>
        <taxon>Viridiplantae</taxon>
        <taxon>Chlorophyta</taxon>
        <taxon>core chlorophytes</taxon>
        <taxon>Chlorophyceae</taxon>
        <taxon>CS clade</taxon>
        <taxon>Chlamydomonadales</taxon>
        <taxon>Chlamydomonadales incertae sedis</taxon>
        <taxon>Edaphochlamys</taxon>
    </lineage>
</organism>
<feature type="compositionally biased region" description="Low complexity" evidence="6">
    <location>
        <begin position="539"/>
        <end position="564"/>
    </location>
</feature>
<feature type="transmembrane region" description="Helical" evidence="7">
    <location>
        <begin position="1275"/>
        <end position="1299"/>
    </location>
</feature>
<keyword evidence="10" id="KW-1185">Reference proteome</keyword>
<keyword evidence="5 7" id="KW-0472">Membrane</keyword>
<feature type="region of interest" description="Disordered" evidence="6">
    <location>
        <begin position="1494"/>
        <end position="1539"/>
    </location>
</feature>
<feature type="compositionally biased region" description="Gly residues" evidence="6">
    <location>
        <begin position="466"/>
        <end position="479"/>
    </location>
</feature>
<protein>
    <recommendedName>
        <fullName evidence="8">Ion transport domain-containing protein</fullName>
    </recommendedName>
</protein>
<gene>
    <name evidence="9" type="ORF">HYH03_013694</name>
</gene>
<dbReference type="SUPFAM" id="SSF48403">
    <property type="entry name" value="Ankyrin repeat"/>
    <property type="match status" value="1"/>
</dbReference>
<dbReference type="InterPro" id="IPR036770">
    <property type="entry name" value="Ankyrin_rpt-contain_sf"/>
</dbReference>
<evidence type="ECO:0000256" key="1">
    <source>
        <dbReference type="ARBA" id="ARBA00004141"/>
    </source>
</evidence>
<dbReference type="GO" id="GO:0005216">
    <property type="term" value="F:monoatomic ion channel activity"/>
    <property type="evidence" value="ECO:0007669"/>
    <property type="project" value="InterPro"/>
</dbReference>